<organism evidence="1 2">
    <name type="scientific">Klebsiella pneumoniae subsp. pneumoniae</name>
    <dbReference type="NCBI Taxonomy" id="72407"/>
    <lineage>
        <taxon>Bacteria</taxon>
        <taxon>Pseudomonadati</taxon>
        <taxon>Pseudomonadota</taxon>
        <taxon>Gammaproteobacteria</taxon>
        <taxon>Enterobacterales</taxon>
        <taxon>Enterobacteriaceae</taxon>
        <taxon>Klebsiella/Raoultella group</taxon>
        <taxon>Klebsiella</taxon>
        <taxon>Klebsiella pneumoniae complex</taxon>
    </lineage>
</organism>
<evidence type="ECO:0000313" key="1">
    <source>
        <dbReference type="EMBL" id="STU88854.1"/>
    </source>
</evidence>
<dbReference type="Proteomes" id="UP000254020">
    <property type="component" value="Unassembled WGS sequence"/>
</dbReference>
<accession>A0A377ZXM5</accession>
<dbReference type="AlphaFoldDB" id="A0A377ZXM5"/>
<sequence length="72" mass="7726">MVVKVYRDRAIALLREIESVIVMIDDKYLFCAIEPGAGGAEQAYRAGAKNSHATAGFDLGVFNRLPGGGQNI</sequence>
<proteinExistence type="predicted"/>
<name>A0A377ZXM5_KLEPN</name>
<protein>
    <submittedName>
        <fullName evidence="1">Uncharacterized protein</fullName>
    </submittedName>
</protein>
<dbReference type="EMBL" id="UGMA01000005">
    <property type="protein sequence ID" value="STU88854.1"/>
    <property type="molecule type" value="Genomic_DNA"/>
</dbReference>
<evidence type="ECO:0000313" key="2">
    <source>
        <dbReference type="Proteomes" id="UP000254020"/>
    </source>
</evidence>
<gene>
    <name evidence="1" type="ORF">NCTC9504_04035</name>
</gene>
<reference evidence="1 2" key="1">
    <citation type="submission" date="2018-06" db="EMBL/GenBank/DDBJ databases">
        <authorList>
            <consortium name="Pathogen Informatics"/>
            <person name="Doyle S."/>
        </authorList>
    </citation>
    <scope>NUCLEOTIDE SEQUENCE [LARGE SCALE GENOMIC DNA]</scope>
    <source>
        <strain evidence="1 2">NCTC9504</strain>
    </source>
</reference>